<feature type="domain" description="HTH cro/C1-type" evidence="1">
    <location>
        <begin position="5"/>
        <end position="62"/>
    </location>
</feature>
<name>A0A9Q5JGP9_9LACT</name>
<sequence length="178" mass="20690">MKNVLDIYLKENGTNRNQLAKKSNISGKELKKLTRKDPENYSADIMVAISQEVGISPGQILDRMLVIRNSDILYHATTIDELIEKVEEQEDEFILDGSFTQFVNKTKNIMDFEDKAVRGNPIYPGFATGNSFLYQFLKKLTSKDDKEMQKLEQKILDNYKMKILNDHQTLFRNKILDY</sequence>
<keyword evidence="3" id="KW-1185">Reference proteome</keyword>
<dbReference type="OrthoDB" id="9822456at2"/>
<organism evidence="2 3">
    <name type="scientific">Floricoccus penangensis</name>
    <dbReference type="NCBI Taxonomy" id="1859475"/>
    <lineage>
        <taxon>Bacteria</taxon>
        <taxon>Bacillati</taxon>
        <taxon>Bacillota</taxon>
        <taxon>Bacilli</taxon>
        <taxon>Lactobacillales</taxon>
        <taxon>Streptococcaceae</taxon>
        <taxon>Floricoccus</taxon>
    </lineage>
</organism>
<accession>A0A9Q5JGP9</accession>
<evidence type="ECO:0000313" key="2">
    <source>
        <dbReference type="EMBL" id="OFI46651.1"/>
    </source>
</evidence>
<dbReference type="Pfam" id="PF13443">
    <property type="entry name" value="HTH_26"/>
    <property type="match status" value="1"/>
</dbReference>
<dbReference type="Proteomes" id="UP000177273">
    <property type="component" value="Unassembled WGS sequence"/>
</dbReference>
<dbReference type="EMBL" id="MKIQ01000027">
    <property type="protein sequence ID" value="OFI46651.1"/>
    <property type="molecule type" value="Genomic_DNA"/>
</dbReference>
<evidence type="ECO:0000259" key="1">
    <source>
        <dbReference type="Pfam" id="PF13443"/>
    </source>
</evidence>
<proteinExistence type="predicted"/>
<dbReference type="AlphaFoldDB" id="A0A9Q5JGP9"/>
<dbReference type="InterPro" id="IPR001387">
    <property type="entry name" value="Cro/C1-type_HTH"/>
</dbReference>
<protein>
    <recommendedName>
        <fullName evidence="1">HTH cro/C1-type domain-containing protein</fullName>
    </recommendedName>
</protein>
<dbReference type="RefSeq" id="WP_070787784.1">
    <property type="nucleotide sequence ID" value="NZ_MKIQ01000027.1"/>
</dbReference>
<gene>
    <name evidence="2" type="ORF">BG262_02280</name>
</gene>
<comment type="caution">
    <text evidence="2">The sequence shown here is derived from an EMBL/GenBank/DDBJ whole genome shotgun (WGS) entry which is preliminary data.</text>
</comment>
<evidence type="ECO:0000313" key="3">
    <source>
        <dbReference type="Proteomes" id="UP000177273"/>
    </source>
</evidence>
<reference evidence="3" key="1">
    <citation type="submission" date="2016-09" db="EMBL/GenBank/DDBJ databases">
        <title>Draft genome sequence of a novel species of the family Streptococcaceae isolated from flowers.</title>
        <authorList>
            <person name="Chuah L.-O."/>
            <person name="Yap K.-P."/>
            <person name="Thong K.L."/>
            <person name="Liong M.T."/>
            <person name="Ahmad R."/>
            <person name="Rusul G."/>
        </authorList>
    </citation>
    <scope>NUCLEOTIDE SEQUENCE [LARGE SCALE GENOMIC DNA]</scope>
    <source>
        <strain evidence="3">HibF3</strain>
    </source>
</reference>